<dbReference type="AlphaFoldDB" id="A0A9D2HPS2"/>
<proteinExistence type="predicted"/>
<evidence type="ECO:0000259" key="2">
    <source>
        <dbReference type="Pfam" id="PF03886"/>
    </source>
</evidence>
<name>A0A9D2HPS2_9BACT</name>
<keyword evidence="1" id="KW-0732">Signal</keyword>
<dbReference type="Gene3D" id="3.40.50.10610">
    <property type="entry name" value="ABC-type transport auxiliary lipoprotein component"/>
    <property type="match status" value="1"/>
</dbReference>
<protein>
    <submittedName>
        <fullName evidence="3">PqiC family protein</fullName>
    </submittedName>
</protein>
<dbReference type="InterPro" id="IPR005586">
    <property type="entry name" value="ABC_trans_aux"/>
</dbReference>
<dbReference type="Proteomes" id="UP000823821">
    <property type="component" value="Unassembled WGS sequence"/>
</dbReference>
<comment type="caution">
    <text evidence="3">The sequence shown here is derived from an EMBL/GenBank/DDBJ whole genome shotgun (WGS) entry which is preliminary data.</text>
</comment>
<gene>
    <name evidence="3" type="ORF">H9784_07060</name>
</gene>
<evidence type="ECO:0000313" key="3">
    <source>
        <dbReference type="EMBL" id="HJA79308.1"/>
    </source>
</evidence>
<accession>A0A9D2HPS2</accession>
<dbReference type="SUPFAM" id="SSF159594">
    <property type="entry name" value="XCC0632-like"/>
    <property type="match status" value="1"/>
</dbReference>
<feature type="domain" description="ABC-type transport auxiliary lipoprotein component" evidence="2">
    <location>
        <begin position="39"/>
        <end position="199"/>
    </location>
</feature>
<evidence type="ECO:0000313" key="4">
    <source>
        <dbReference type="Proteomes" id="UP000823821"/>
    </source>
</evidence>
<dbReference type="EMBL" id="DWZD01000040">
    <property type="protein sequence ID" value="HJA79308.1"/>
    <property type="molecule type" value="Genomic_DNA"/>
</dbReference>
<reference evidence="3" key="1">
    <citation type="journal article" date="2021" name="PeerJ">
        <title>Extensive microbial diversity within the chicken gut microbiome revealed by metagenomics and culture.</title>
        <authorList>
            <person name="Gilroy R."/>
            <person name="Ravi A."/>
            <person name="Getino M."/>
            <person name="Pursley I."/>
            <person name="Horton D.L."/>
            <person name="Alikhan N.F."/>
            <person name="Baker D."/>
            <person name="Gharbi K."/>
            <person name="Hall N."/>
            <person name="Watson M."/>
            <person name="Adriaenssens E.M."/>
            <person name="Foster-Nyarko E."/>
            <person name="Jarju S."/>
            <person name="Secka A."/>
            <person name="Antonio M."/>
            <person name="Oren A."/>
            <person name="Chaudhuri R.R."/>
            <person name="La Ragione R."/>
            <person name="Hildebrand F."/>
            <person name="Pallen M.J."/>
        </authorList>
    </citation>
    <scope>NUCLEOTIDE SEQUENCE</scope>
    <source>
        <strain evidence="3">5032</strain>
    </source>
</reference>
<dbReference type="PROSITE" id="PS51257">
    <property type="entry name" value="PROKAR_LIPOPROTEIN"/>
    <property type="match status" value="1"/>
</dbReference>
<feature type="chain" id="PRO_5038526989" evidence="1">
    <location>
        <begin position="29"/>
        <end position="217"/>
    </location>
</feature>
<reference evidence="3" key="2">
    <citation type="submission" date="2021-04" db="EMBL/GenBank/DDBJ databases">
        <authorList>
            <person name="Gilroy R."/>
        </authorList>
    </citation>
    <scope>NUCLEOTIDE SEQUENCE</scope>
    <source>
        <strain evidence="3">5032</strain>
    </source>
</reference>
<feature type="signal peptide" evidence="1">
    <location>
        <begin position="1"/>
        <end position="28"/>
    </location>
</feature>
<organism evidence="3 4">
    <name type="scientific">Candidatus Desulfovibrio intestinavium</name>
    <dbReference type="NCBI Taxonomy" id="2838534"/>
    <lineage>
        <taxon>Bacteria</taxon>
        <taxon>Pseudomonadati</taxon>
        <taxon>Thermodesulfobacteriota</taxon>
        <taxon>Desulfovibrionia</taxon>
        <taxon>Desulfovibrionales</taxon>
        <taxon>Desulfovibrionaceae</taxon>
        <taxon>Desulfovibrio</taxon>
    </lineage>
</organism>
<evidence type="ECO:0000256" key="1">
    <source>
        <dbReference type="SAM" id="SignalP"/>
    </source>
</evidence>
<dbReference type="Pfam" id="PF03886">
    <property type="entry name" value="ABC_trans_aux"/>
    <property type="match status" value="1"/>
</dbReference>
<sequence>MILPFRLSRLCRPALPVLLLSCLALTLAACGQSAPTRYYVLDSGRPGLAAASLPTAGLRIAHVGIPGYLDRQGVVSRRDGDPLLEVNNFDIWAEPLDQGIRRVLREVLSPDLLGEGIAVQNNDDSGWLMALVVDVLRLDGAPGEAVHLEARWSLLDSKDHVLARGSFADSADCPAAQPGAAATGKLVASQSLLVQRLGQALTPEIVRAMRSLRRTND</sequence>